<dbReference type="AlphaFoldDB" id="A0A9X3WXP5"/>
<evidence type="ECO:0000313" key="2">
    <source>
        <dbReference type="Proteomes" id="UP001151081"/>
    </source>
</evidence>
<organism evidence="1 2">
    <name type="scientific">Polyangium jinanense</name>
    <dbReference type="NCBI Taxonomy" id="2829994"/>
    <lineage>
        <taxon>Bacteria</taxon>
        <taxon>Pseudomonadati</taxon>
        <taxon>Myxococcota</taxon>
        <taxon>Polyangia</taxon>
        <taxon>Polyangiales</taxon>
        <taxon>Polyangiaceae</taxon>
        <taxon>Polyangium</taxon>
    </lineage>
</organism>
<reference evidence="1 2" key="1">
    <citation type="submission" date="2021-04" db="EMBL/GenBank/DDBJ databases">
        <title>Genome analysis of Polyangium sp.</title>
        <authorList>
            <person name="Li Y."/>
            <person name="Wang J."/>
        </authorList>
    </citation>
    <scope>NUCLEOTIDE SEQUENCE [LARGE SCALE GENOMIC DNA]</scope>
    <source>
        <strain evidence="1 2">SDU14</strain>
    </source>
</reference>
<protein>
    <submittedName>
        <fullName evidence="1">Uncharacterized protein</fullName>
    </submittedName>
</protein>
<dbReference type="RefSeq" id="WP_272458303.1">
    <property type="nucleotide sequence ID" value="NZ_JAGTJJ010000002.1"/>
</dbReference>
<comment type="caution">
    <text evidence="1">The sequence shown here is derived from an EMBL/GenBank/DDBJ whole genome shotgun (WGS) entry which is preliminary data.</text>
</comment>
<dbReference type="EMBL" id="JAGTJJ010000002">
    <property type="protein sequence ID" value="MDC3980232.1"/>
    <property type="molecule type" value="Genomic_DNA"/>
</dbReference>
<evidence type="ECO:0000313" key="1">
    <source>
        <dbReference type="EMBL" id="MDC3980232.1"/>
    </source>
</evidence>
<gene>
    <name evidence="1" type="ORF">KEG57_06990</name>
</gene>
<accession>A0A9X3WXP5</accession>
<dbReference type="Proteomes" id="UP001151081">
    <property type="component" value="Unassembled WGS sequence"/>
</dbReference>
<name>A0A9X3WXP5_9BACT</name>
<proteinExistence type="predicted"/>
<keyword evidence="2" id="KW-1185">Reference proteome</keyword>
<sequence length="181" mass="20203">MTGDRVTAVKPKGPPLDDAGVQHCMTEALRRMADAGFSPDSDATLLTSRGYLFTEVIAPIQSEHLELAPPDFKPMQVVERPRLKLTKEDRDELSASLNRLYERIEAMAGFMRENCDAVEAATYRGRIHEVLVHVSEAMACVLAAHVEGEPVYDDTEVHRRLVEAANRGRARYPTWKAIDGK</sequence>